<name>N2AL69_9FIRM</name>
<protein>
    <recommendedName>
        <fullName evidence="3">HAD hydrolase, family IA</fullName>
    </recommendedName>
</protein>
<proteinExistence type="predicted"/>
<gene>
    <name evidence="1" type="ORF">C823_02387</name>
</gene>
<dbReference type="Proteomes" id="UP000012589">
    <property type="component" value="Unassembled WGS sequence"/>
</dbReference>
<dbReference type="Gene3D" id="1.10.150.400">
    <property type="match status" value="1"/>
</dbReference>
<dbReference type="HOGENOM" id="CLU_017953_1_0_9"/>
<evidence type="ECO:0000313" key="2">
    <source>
        <dbReference type="Proteomes" id="UP000012589"/>
    </source>
</evidence>
<dbReference type="AlphaFoldDB" id="N2AL69"/>
<dbReference type="InterPro" id="IPR023214">
    <property type="entry name" value="HAD_sf"/>
</dbReference>
<dbReference type="Gene3D" id="3.40.50.1000">
    <property type="entry name" value="HAD superfamily/HAD-like"/>
    <property type="match status" value="1"/>
</dbReference>
<dbReference type="eggNOG" id="COG5610">
    <property type="taxonomic scope" value="Bacteria"/>
</dbReference>
<evidence type="ECO:0008006" key="3">
    <source>
        <dbReference type="Google" id="ProtNLM"/>
    </source>
</evidence>
<dbReference type="SUPFAM" id="SSF56784">
    <property type="entry name" value="HAD-like"/>
    <property type="match status" value="1"/>
</dbReference>
<keyword evidence="2" id="KW-1185">Reference proteome</keyword>
<dbReference type="STRING" id="1235802.C823_02387"/>
<sequence length="722" mass="82472">MNKQGHGAEQRLVAETFQKSFAAMQDQKIVLYGTGINTEAVLQGTEGFRFVGLMDQAASGQVIYGQKVLNDREVIAMRPMIVIIARQSVVNIIFKRIQYLSLEHGICIYDLYGKLLGEENLQYQNGDLPYWNASEEELMEKIETSEIVSFDIFDTLLMRRTLYPEDVFELVETKLKDEGYECPFTDMRRYAESASEKCPRLDEIYATMRELYGLDKGMLHRMQELECEVDRGLLLRRDRMCRIFRESVKKGKAVYLLSDMYYPGPYMEELLQEHGISGYAGLFVSCDLRKEKSDGSLYQWYLSYVGEGKKLHIGDNRRADVQRAAEYGIDTYHIYSAYELLAASAMQDILADTVSLQKRHILGLMVSKAFNDPFVLGHTGGRLHIRDARQVGFYFVGPLLTEFVVWLGQQMEKMKIRQMLFPSRDGYLVKKIYEIVMDGGVQTVYFRTSRRAASVAGIFDSSDIKRRGARKYNGTYGDWLKQRFGICMEDADPRGNTMMDSSDGEMMEQVLSDYEAAILQNAQEERERYLNYLDEKGILGGEKQAIFDFVAAGTVQHSLERILGRSLQGLYFATMNLPNDMYPEDTEHITAAYGNLTSYGSAASCGMQSGLGQHYLFLESVLVDGSESFSHIDCAGNLVFEKTDTQSGYDKVEKLQEAALEYAAEYRKYFTEPAAGGPEPELTDELFGMLFSGRCIVDRQVREIFKNDDIYDGIRTYRLWEE</sequence>
<dbReference type="OrthoDB" id="9816564at2"/>
<evidence type="ECO:0000313" key="1">
    <source>
        <dbReference type="EMBL" id="EMZ27263.1"/>
    </source>
</evidence>
<dbReference type="EMBL" id="AQFT01000072">
    <property type="protein sequence ID" value="EMZ27263.1"/>
    <property type="molecule type" value="Genomic_DNA"/>
</dbReference>
<comment type="caution">
    <text evidence="1">The sequence shown here is derived from an EMBL/GenBank/DDBJ whole genome shotgun (WGS) entry which is preliminary data.</text>
</comment>
<accession>N2AL69</accession>
<dbReference type="InterPro" id="IPR036412">
    <property type="entry name" value="HAD-like_sf"/>
</dbReference>
<organism evidence="1 2">
    <name type="scientific">Eubacterium plexicaudatum ASF492</name>
    <dbReference type="NCBI Taxonomy" id="1235802"/>
    <lineage>
        <taxon>Bacteria</taxon>
        <taxon>Bacillati</taxon>
        <taxon>Bacillota</taxon>
        <taxon>Clostridia</taxon>
        <taxon>Eubacteriales</taxon>
        <taxon>Eubacteriaceae</taxon>
        <taxon>Eubacterium</taxon>
    </lineage>
</organism>
<dbReference type="PATRIC" id="fig|1235802.3.peg.2525"/>
<reference evidence="1 2" key="1">
    <citation type="journal article" date="2014" name="Genome Announc.">
        <title>Draft genome sequences of the altered schaedler flora, a defined bacterial community from gnotobiotic mice.</title>
        <authorList>
            <person name="Wannemuehler M.J."/>
            <person name="Overstreet A.M."/>
            <person name="Ward D.V."/>
            <person name="Phillips G.J."/>
        </authorList>
    </citation>
    <scope>NUCLEOTIDE SEQUENCE [LARGE SCALE GENOMIC DNA]</scope>
    <source>
        <strain evidence="1 2">ASF492</strain>
    </source>
</reference>